<gene>
    <name evidence="2" type="ordered locus">SGO_1106</name>
</gene>
<dbReference type="HOGENOM" id="CLU_3158300_0_0_9"/>
<evidence type="ECO:0000256" key="1">
    <source>
        <dbReference type="SAM" id="MobiDB-lite"/>
    </source>
</evidence>
<keyword evidence="3" id="KW-1185">Reference proteome</keyword>
<dbReference type="KEGG" id="sgo:SGO_1106"/>
<reference evidence="2 3" key="1">
    <citation type="journal article" date="2007" name="J. Bacteriol.">
        <title>Genome-wide transcriptional changes in Streptococcus gordonii in response to competence signaling peptide.</title>
        <authorList>
            <person name="Vickerman M.M."/>
            <person name="Iobst S."/>
            <person name="Jesionowski A.M."/>
            <person name="Gill S.R."/>
        </authorList>
    </citation>
    <scope>NUCLEOTIDE SEQUENCE [LARGE SCALE GENOMIC DNA]</scope>
    <source>
        <strain evidence="3">Challis / ATCC 35105 / BCRC 15272 / CH1 / DL1 / V288</strain>
    </source>
</reference>
<proteinExistence type="predicted"/>
<evidence type="ECO:0000313" key="2">
    <source>
        <dbReference type="EMBL" id="ABV10752.1"/>
    </source>
</evidence>
<sequence length="48" mass="5753">MEDRNSLPIIDEKESQTAEKKETDIKNEKKKKFLDKQSIFCLKFEFNS</sequence>
<dbReference type="AlphaFoldDB" id="A8AX85"/>
<dbReference type="EMBL" id="CP000725">
    <property type="protein sequence ID" value="ABV10752.1"/>
    <property type="molecule type" value="Genomic_DNA"/>
</dbReference>
<feature type="region of interest" description="Disordered" evidence="1">
    <location>
        <begin position="1"/>
        <end position="24"/>
    </location>
</feature>
<organism evidence="2 3">
    <name type="scientific">Streptococcus gordonii (strain Challis / ATCC 35105 / BCRC 15272 / CH1 / DL1 / V288)</name>
    <dbReference type="NCBI Taxonomy" id="467705"/>
    <lineage>
        <taxon>Bacteria</taxon>
        <taxon>Bacillati</taxon>
        <taxon>Bacillota</taxon>
        <taxon>Bacilli</taxon>
        <taxon>Lactobacillales</taxon>
        <taxon>Streptococcaceae</taxon>
        <taxon>Streptococcus</taxon>
    </lineage>
</organism>
<dbReference type="Proteomes" id="UP000001131">
    <property type="component" value="Chromosome"/>
</dbReference>
<name>A8AX85_STRGC</name>
<evidence type="ECO:0000313" key="3">
    <source>
        <dbReference type="Proteomes" id="UP000001131"/>
    </source>
</evidence>
<dbReference type="STRING" id="467705.SGO_1106"/>
<accession>A8AX85</accession>
<protein>
    <submittedName>
        <fullName evidence="2">Uncharacterized protein</fullName>
    </submittedName>
</protein>